<evidence type="ECO:0000313" key="4">
    <source>
        <dbReference type="EMBL" id="RWY38778.1"/>
    </source>
</evidence>
<dbReference type="Proteomes" id="UP000287168">
    <property type="component" value="Unassembled WGS sequence"/>
</dbReference>
<comment type="caution">
    <text evidence="4">The sequence shown here is derived from an EMBL/GenBank/DDBJ whole genome shotgun (WGS) entry which is preliminary data.</text>
</comment>
<evidence type="ECO:0000259" key="3">
    <source>
        <dbReference type="Pfam" id="PF02826"/>
    </source>
</evidence>
<dbReference type="PANTHER" id="PTHR43333">
    <property type="entry name" value="2-HACID_DH_C DOMAIN-CONTAINING PROTEIN"/>
    <property type="match status" value="1"/>
</dbReference>
<evidence type="ECO:0000256" key="2">
    <source>
        <dbReference type="ARBA" id="ARBA00023027"/>
    </source>
</evidence>
<sequence length="288" mass="31041">MPGEDLRSLRGMSEAERAKVDVAIVANPDPADLTLLPNLKWVHSLWAGVERLMAELQGFTAPVVRLTDPELARNMAEAVLAWTYYLQRDMPAYAQAQREKTWAPRPYVKPSQLRVGLLGLGKLGGRAAERLREAGFQVSGWSRSLKDLEGVRCHAGDAGLAALLGEADILVSLLPLTAQTRGLLNAARFAQMKPGAQIINFGRGPVIDDAALLAALQSGQIRHAVLDVFAVEPLPADHPYWTAPGVTVLPHISAETDRDTASALVAKNIAAWRSDGSLPETVDFAAGY</sequence>
<keyword evidence="4" id="KW-0670">Pyruvate</keyword>
<dbReference type="GO" id="GO:0016491">
    <property type="term" value="F:oxidoreductase activity"/>
    <property type="evidence" value="ECO:0007669"/>
    <property type="project" value="UniProtKB-KW"/>
</dbReference>
<dbReference type="SUPFAM" id="SSF51735">
    <property type="entry name" value="NAD(P)-binding Rossmann-fold domains"/>
    <property type="match status" value="1"/>
</dbReference>
<dbReference type="InterPro" id="IPR006140">
    <property type="entry name" value="D-isomer_DH_NAD-bd"/>
</dbReference>
<gene>
    <name evidence="4" type="ORF">EP867_15555</name>
</gene>
<dbReference type="AlphaFoldDB" id="A0A444M8K1"/>
<protein>
    <submittedName>
        <fullName evidence="4">Glyoxylate/hydroxypyruvate reductase A</fullName>
    </submittedName>
</protein>
<keyword evidence="1" id="KW-0560">Oxidoreductase</keyword>
<organism evidence="4 5">
    <name type="scientific">Falsigemmobacter intermedius</name>
    <dbReference type="NCBI Taxonomy" id="1553448"/>
    <lineage>
        <taxon>Bacteria</taxon>
        <taxon>Pseudomonadati</taxon>
        <taxon>Pseudomonadota</taxon>
        <taxon>Alphaproteobacteria</taxon>
        <taxon>Rhodobacterales</taxon>
        <taxon>Paracoccaceae</taxon>
        <taxon>Falsigemmobacter</taxon>
    </lineage>
</organism>
<dbReference type="EMBL" id="SBLC01000031">
    <property type="protein sequence ID" value="RWY38778.1"/>
    <property type="molecule type" value="Genomic_DNA"/>
</dbReference>
<evidence type="ECO:0000256" key="1">
    <source>
        <dbReference type="ARBA" id="ARBA00023002"/>
    </source>
</evidence>
<name>A0A444M8K1_9RHOB</name>
<dbReference type="Pfam" id="PF02826">
    <property type="entry name" value="2-Hacid_dh_C"/>
    <property type="match status" value="1"/>
</dbReference>
<keyword evidence="5" id="KW-1185">Reference proteome</keyword>
<dbReference type="OrthoDB" id="9787219at2"/>
<reference evidence="4 5" key="1">
    <citation type="journal article" date="2015" name="Int. J. Syst. Evol. Microbiol.">
        <title>Gemmobacter intermedius sp. nov., isolated from a white stork (Ciconia ciconia).</title>
        <authorList>
            <person name="Kampfer P."/>
            <person name="Jerzak L."/>
            <person name="Wilharm G."/>
            <person name="Golke J."/>
            <person name="Busse H.J."/>
            <person name="Glaeser S.P."/>
        </authorList>
    </citation>
    <scope>NUCLEOTIDE SEQUENCE [LARGE SCALE GENOMIC DNA]</scope>
    <source>
        <strain evidence="4 5">119/4</strain>
    </source>
</reference>
<dbReference type="Gene3D" id="3.40.50.720">
    <property type="entry name" value="NAD(P)-binding Rossmann-like Domain"/>
    <property type="match status" value="2"/>
</dbReference>
<proteinExistence type="predicted"/>
<dbReference type="PANTHER" id="PTHR43333:SF1">
    <property type="entry name" value="D-ISOMER SPECIFIC 2-HYDROXYACID DEHYDROGENASE NAD-BINDING DOMAIN-CONTAINING PROTEIN"/>
    <property type="match status" value="1"/>
</dbReference>
<dbReference type="CDD" id="cd12164">
    <property type="entry name" value="GDH_like_2"/>
    <property type="match status" value="1"/>
</dbReference>
<evidence type="ECO:0000313" key="5">
    <source>
        <dbReference type="Proteomes" id="UP000287168"/>
    </source>
</evidence>
<dbReference type="GO" id="GO:0051287">
    <property type="term" value="F:NAD binding"/>
    <property type="evidence" value="ECO:0007669"/>
    <property type="project" value="InterPro"/>
</dbReference>
<feature type="domain" description="D-isomer specific 2-hydroxyacid dehydrogenase NAD-binding" evidence="3">
    <location>
        <begin position="85"/>
        <end position="253"/>
    </location>
</feature>
<accession>A0A444M8K1</accession>
<dbReference type="InterPro" id="IPR036291">
    <property type="entry name" value="NAD(P)-bd_dom_sf"/>
</dbReference>
<keyword evidence="2" id="KW-0520">NAD</keyword>